<name>A0A239K067_9BURK</name>
<dbReference type="Proteomes" id="UP000198284">
    <property type="component" value="Unassembled WGS sequence"/>
</dbReference>
<dbReference type="InterPro" id="IPR013149">
    <property type="entry name" value="ADH-like_C"/>
</dbReference>
<dbReference type="PANTHER" id="PTHR43482">
    <property type="entry name" value="PROTEIN AST1-RELATED"/>
    <property type="match status" value="1"/>
</dbReference>
<dbReference type="SMART" id="SM00829">
    <property type="entry name" value="PKS_ER"/>
    <property type="match status" value="1"/>
</dbReference>
<dbReference type="EMBL" id="FZOT01000014">
    <property type="protein sequence ID" value="SNT11420.1"/>
    <property type="molecule type" value="Genomic_DNA"/>
</dbReference>
<proteinExistence type="predicted"/>
<dbReference type="AlphaFoldDB" id="A0A239K067"/>
<keyword evidence="3" id="KW-1185">Reference proteome</keyword>
<dbReference type="InterPro" id="IPR011032">
    <property type="entry name" value="GroES-like_sf"/>
</dbReference>
<dbReference type="GO" id="GO:0016491">
    <property type="term" value="F:oxidoreductase activity"/>
    <property type="evidence" value="ECO:0007669"/>
    <property type="project" value="InterPro"/>
</dbReference>
<dbReference type="OrthoDB" id="9780520at2"/>
<dbReference type="InterPro" id="IPR036291">
    <property type="entry name" value="NAD(P)-bd_dom_sf"/>
</dbReference>
<feature type="domain" description="Enoyl reductase (ER)" evidence="1">
    <location>
        <begin position="13"/>
        <end position="325"/>
    </location>
</feature>
<dbReference type="SUPFAM" id="SSF50129">
    <property type="entry name" value="GroES-like"/>
    <property type="match status" value="1"/>
</dbReference>
<dbReference type="InterPro" id="IPR020843">
    <property type="entry name" value="ER"/>
</dbReference>
<organism evidence="2 3">
    <name type="scientific">Noviherbaspirillum humi</name>
    <dbReference type="NCBI Taxonomy" id="1688639"/>
    <lineage>
        <taxon>Bacteria</taxon>
        <taxon>Pseudomonadati</taxon>
        <taxon>Pseudomonadota</taxon>
        <taxon>Betaproteobacteria</taxon>
        <taxon>Burkholderiales</taxon>
        <taxon>Oxalobacteraceae</taxon>
        <taxon>Noviherbaspirillum</taxon>
    </lineage>
</organism>
<dbReference type="Pfam" id="PF00107">
    <property type="entry name" value="ADH_zinc_N"/>
    <property type="match status" value="1"/>
</dbReference>
<dbReference type="RefSeq" id="WP_089400689.1">
    <property type="nucleotide sequence ID" value="NZ_FZOT01000014.1"/>
</dbReference>
<sequence>MKSRAIRVTQKSPSLEALEVDLIDVPVPQAKAGEVVVEVKSAGINPSDVKAMLGMMPHATWPRTPGRDYAGVVVQGPSALIGKEVWGTGGDVGIRRNGTHANYLVLPESAVREKPAGITLQAAGAVGVPFVTAYEGFRRSGMPKAGDNVLIFGANGKVGQAAIQLATQAGATVFAVERSSQPYGGHANGKIHLINASTTDVNQYVRDHTGGKGANLVYNTVGSPYFAAANASMAIGATQILIATLDRAIPFDILAFYRGQHTFVGIDTLALDATQCAVLLDQMRPGFEQGTLQAFPVNPENVHTLDDAVTAYKKVMSGSKERVMLEL</sequence>
<protein>
    <submittedName>
        <fullName evidence="2">NADPH:quinone reductase</fullName>
    </submittedName>
</protein>
<dbReference type="InterPro" id="IPR052585">
    <property type="entry name" value="Lipid_raft_assoc_Zn_ADH"/>
</dbReference>
<dbReference type="Gene3D" id="3.90.180.10">
    <property type="entry name" value="Medium-chain alcohol dehydrogenases, catalytic domain"/>
    <property type="match status" value="1"/>
</dbReference>
<accession>A0A239K067</accession>
<evidence type="ECO:0000259" key="1">
    <source>
        <dbReference type="SMART" id="SM00829"/>
    </source>
</evidence>
<evidence type="ECO:0000313" key="3">
    <source>
        <dbReference type="Proteomes" id="UP000198284"/>
    </source>
</evidence>
<dbReference type="PANTHER" id="PTHR43482:SF1">
    <property type="entry name" value="PROTEIN AST1-RELATED"/>
    <property type="match status" value="1"/>
</dbReference>
<dbReference type="InterPro" id="IPR013154">
    <property type="entry name" value="ADH-like_N"/>
</dbReference>
<dbReference type="Gene3D" id="3.40.50.720">
    <property type="entry name" value="NAD(P)-binding Rossmann-like Domain"/>
    <property type="match status" value="1"/>
</dbReference>
<dbReference type="SUPFAM" id="SSF51735">
    <property type="entry name" value="NAD(P)-binding Rossmann-fold domains"/>
    <property type="match status" value="1"/>
</dbReference>
<gene>
    <name evidence="2" type="ORF">SAMN06265795_11467</name>
</gene>
<dbReference type="Pfam" id="PF08240">
    <property type="entry name" value="ADH_N"/>
    <property type="match status" value="1"/>
</dbReference>
<reference evidence="2 3" key="1">
    <citation type="submission" date="2017-06" db="EMBL/GenBank/DDBJ databases">
        <authorList>
            <person name="Kim H.J."/>
            <person name="Triplett B.A."/>
        </authorList>
    </citation>
    <scope>NUCLEOTIDE SEQUENCE [LARGE SCALE GENOMIC DNA]</scope>
    <source>
        <strain evidence="2 3">U15</strain>
    </source>
</reference>
<evidence type="ECO:0000313" key="2">
    <source>
        <dbReference type="EMBL" id="SNT11420.1"/>
    </source>
</evidence>